<name>A0ABV7GFK1_9GAMM</name>
<evidence type="ECO:0000256" key="3">
    <source>
        <dbReference type="ARBA" id="ARBA00022750"/>
    </source>
</evidence>
<evidence type="ECO:0000313" key="7">
    <source>
        <dbReference type="EMBL" id="MFC3137832.1"/>
    </source>
</evidence>
<evidence type="ECO:0000256" key="5">
    <source>
        <dbReference type="ARBA" id="ARBA00023145"/>
    </source>
</evidence>
<sequence>MANLLANGGFCASVRLGSERSRVNLIVDTGSSTLVVHESAYRASMDKCLTPTSWAQEVRYGIGGWLGAVVHTNITLGDGADVKSLTMPDTPLALVHIEEGHTFLRADGFWGLAYHELNPGYDMAAYLTSHGVQPANTYPWPQPWFFGNPTEPSYKPHSGNTSQSDNSVDENRGSVVKQLDEFHQLKKTLPRQDIATCFTLMQARGLVANRFALLTRRSSIHFAKPSLSLSDDFQMLKDDPLNQGLLVLGEREGQNQLIASEVLQRTAFEHLLDSEVLTQAHARTLKVVHDRYYNLNLKAVRWQGGQSIEVADAAAAHINRGSSNAILDSGASLISLPEAVFAPLMAQLYQHLPGAKTILPELIKDMQAVVDAQRSGIDIAALAALSDTENPLSAWPVLEFLFEGVEAEKGTSEADKYDSDSSLVCIQCAPEEYWQLNSPAFGKAVFKLMGPIPNWPAQAVLGLPLFNGYCVEFRRDLGELGQVRFIPLKSS</sequence>
<dbReference type="InterPro" id="IPR021109">
    <property type="entry name" value="Peptidase_aspartic_dom_sf"/>
</dbReference>
<reference evidence="8" key="1">
    <citation type="journal article" date="2019" name="Int. J. Syst. Evol. Microbiol.">
        <title>The Global Catalogue of Microorganisms (GCM) 10K type strain sequencing project: providing services to taxonomists for standard genome sequencing and annotation.</title>
        <authorList>
            <consortium name="The Broad Institute Genomics Platform"/>
            <consortium name="The Broad Institute Genome Sequencing Center for Infectious Disease"/>
            <person name="Wu L."/>
            <person name="Ma J."/>
        </authorList>
    </citation>
    <scope>NUCLEOTIDE SEQUENCE [LARGE SCALE GENOMIC DNA]</scope>
    <source>
        <strain evidence="8">KCTC 52277</strain>
    </source>
</reference>
<dbReference type="Gene3D" id="2.40.70.10">
    <property type="entry name" value="Acid Proteases"/>
    <property type="match status" value="2"/>
</dbReference>
<dbReference type="Proteomes" id="UP001595621">
    <property type="component" value="Unassembled WGS sequence"/>
</dbReference>
<organism evidence="7 8">
    <name type="scientific">Shewanella submarina</name>
    <dbReference type="NCBI Taxonomy" id="2016376"/>
    <lineage>
        <taxon>Bacteria</taxon>
        <taxon>Pseudomonadati</taxon>
        <taxon>Pseudomonadota</taxon>
        <taxon>Gammaproteobacteria</taxon>
        <taxon>Alteromonadales</taxon>
        <taxon>Shewanellaceae</taxon>
        <taxon>Shewanella</taxon>
    </lineage>
</organism>
<dbReference type="InterPro" id="IPR001969">
    <property type="entry name" value="Aspartic_peptidase_AS"/>
</dbReference>
<dbReference type="PANTHER" id="PTHR47965">
    <property type="entry name" value="ASPARTYL PROTEASE-RELATED"/>
    <property type="match status" value="1"/>
</dbReference>
<keyword evidence="1" id="KW-0645">Protease</keyword>
<keyword evidence="5" id="KW-0865">Zymogen</keyword>
<keyword evidence="8" id="KW-1185">Reference proteome</keyword>
<evidence type="ECO:0000256" key="4">
    <source>
        <dbReference type="ARBA" id="ARBA00022801"/>
    </source>
</evidence>
<gene>
    <name evidence="7" type="ORF">ACFOE0_06450</name>
</gene>
<proteinExistence type="predicted"/>
<accession>A0ABV7GFK1</accession>
<evidence type="ECO:0000256" key="2">
    <source>
        <dbReference type="ARBA" id="ARBA00022729"/>
    </source>
</evidence>
<dbReference type="RefSeq" id="WP_248934959.1">
    <property type="nucleotide sequence ID" value="NZ_JAKILF010000002.1"/>
</dbReference>
<comment type="caution">
    <text evidence="7">The sequence shown here is derived from an EMBL/GenBank/DDBJ whole genome shotgun (WGS) entry which is preliminary data.</text>
</comment>
<evidence type="ECO:0000256" key="1">
    <source>
        <dbReference type="ARBA" id="ARBA00022670"/>
    </source>
</evidence>
<dbReference type="EMBL" id="JBHRTD010000006">
    <property type="protein sequence ID" value="MFC3137832.1"/>
    <property type="molecule type" value="Genomic_DNA"/>
</dbReference>
<evidence type="ECO:0000256" key="6">
    <source>
        <dbReference type="SAM" id="MobiDB-lite"/>
    </source>
</evidence>
<keyword evidence="2" id="KW-0732">Signal</keyword>
<evidence type="ECO:0000313" key="8">
    <source>
        <dbReference type="Proteomes" id="UP001595621"/>
    </source>
</evidence>
<keyword evidence="4" id="KW-0378">Hydrolase</keyword>
<dbReference type="PROSITE" id="PS00141">
    <property type="entry name" value="ASP_PROTEASE"/>
    <property type="match status" value="2"/>
</dbReference>
<keyword evidence="3" id="KW-0064">Aspartyl protease</keyword>
<feature type="region of interest" description="Disordered" evidence="6">
    <location>
        <begin position="149"/>
        <end position="172"/>
    </location>
</feature>
<protein>
    <submittedName>
        <fullName evidence="7">Peptidase A1</fullName>
    </submittedName>
</protein>
<dbReference type="SUPFAM" id="SSF50630">
    <property type="entry name" value="Acid proteases"/>
    <property type="match status" value="1"/>
</dbReference>
<dbReference type="PANTHER" id="PTHR47965:SF12">
    <property type="entry name" value="ASPARTIC PROTEINASE 3-RELATED"/>
    <property type="match status" value="1"/>
</dbReference>
<dbReference type="InterPro" id="IPR001461">
    <property type="entry name" value="Aspartic_peptidase_A1"/>
</dbReference>